<dbReference type="Pfam" id="PF12833">
    <property type="entry name" value="HTH_18"/>
    <property type="match status" value="1"/>
</dbReference>
<evidence type="ECO:0000313" key="6">
    <source>
        <dbReference type="Proteomes" id="UP000682713"/>
    </source>
</evidence>
<dbReference type="SUPFAM" id="SSF51215">
    <property type="entry name" value="Regulatory protein AraC"/>
    <property type="match status" value="1"/>
</dbReference>
<comment type="caution">
    <text evidence="5">The sequence shown here is derived from an EMBL/GenBank/DDBJ whole genome shotgun (WGS) entry which is preliminary data.</text>
</comment>
<dbReference type="InterPro" id="IPR003313">
    <property type="entry name" value="AraC-bd"/>
</dbReference>
<dbReference type="PRINTS" id="PR00032">
    <property type="entry name" value="HTHARAC"/>
</dbReference>
<evidence type="ECO:0000256" key="2">
    <source>
        <dbReference type="ARBA" id="ARBA00023125"/>
    </source>
</evidence>
<dbReference type="PROSITE" id="PS01124">
    <property type="entry name" value="HTH_ARAC_FAMILY_2"/>
    <property type="match status" value="1"/>
</dbReference>
<dbReference type="EMBL" id="JAGYPJ010000001">
    <property type="protein sequence ID" value="MBS4200056.1"/>
    <property type="molecule type" value="Genomic_DNA"/>
</dbReference>
<dbReference type="Gene3D" id="1.10.10.60">
    <property type="entry name" value="Homeodomain-like"/>
    <property type="match status" value="2"/>
</dbReference>
<evidence type="ECO:0000256" key="3">
    <source>
        <dbReference type="ARBA" id="ARBA00023163"/>
    </source>
</evidence>
<keyword evidence="1" id="KW-0805">Transcription regulation</keyword>
<sequence length="285" mass="33218">MTNNLNNPAIITPAPSPGVLICDHFNQKKGYKVTRFEGTKDWLMTYTISGHGQFKIGDDIQIVEKGDITILKPKTYHLYETRTSHWEFVWVHFLPRETWIDLLQFHEPLKGLLFYKIEQNHVNDRILDCFKRMIRDNHGIHSLSKELSMNALEEILLLVNQIVNNNNRPMHDMRVQEILQIFSQNLKEPHTIQSLSKRVNLSPSRLSHLFREQVGSSIMATLLSMRLRHAARLLEHTNAPIAEISRDVGFSSPFYFTKQFTSFFGINPSMFRKQVSEQSKSTFHD</sequence>
<accession>A0A942TNM3</accession>
<keyword evidence="3" id="KW-0804">Transcription</keyword>
<dbReference type="AlphaFoldDB" id="A0A942TNM3"/>
<dbReference type="Proteomes" id="UP000682713">
    <property type="component" value="Unassembled WGS sequence"/>
</dbReference>
<dbReference type="PANTHER" id="PTHR43280:SF2">
    <property type="entry name" value="HTH-TYPE TRANSCRIPTIONAL REGULATOR EXSA"/>
    <property type="match status" value="1"/>
</dbReference>
<keyword evidence="6" id="KW-1185">Reference proteome</keyword>
<evidence type="ECO:0000259" key="4">
    <source>
        <dbReference type="PROSITE" id="PS01124"/>
    </source>
</evidence>
<evidence type="ECO:0000256" key="1">
    <source>
        <dbReference type="ARBA" id="ARBA00023015"/>
    </source>
</evidence>
<dbReference type="InterPro" id="IPR018062">
    <property type="entry name" value="HTH_AraC-typ_CS"/>
</dbReference>
<dbReference type="InterPro" id="IPR009057">
    <property type="entry name" value="Homeodomain-like_sf"/>
</dbReference>
<reference evidence="5 6" key="1">
    <citation type="submission" date="2021-05" db="EMBL/GenBank/DDBJ databases">
        <title>Novel Bacillus species.</title>
        <authorList>
            <person name="Liu G."/>
        </authorList>
    </citation>
    <scope>NUCLEOTIDE SEQUENCE [LARGE SCALE GENOMIC DNA]</scope>
    <source>
        <strain evidence="5 6">FJAT-49732</strain>
    </source>
</reference>
<dbReference type="InterPro" id="IPR037923">
    <property type="entry name" value="HTH-like"/>
</dbReference>
<dbReference type="SMART" id="SM00342">
    <property type="entry name" value="HTH_ARAC"/>
    <property type="match status" value="1"/>
</dbReference>
<organism evidence="5 6">
    <name type="scientific">Lederbergia citrisecunda</name>
    <dbReference type="NCBI Taxonomy" id="2833583"/>
    <lineage>
        <taxon>Bacteria</taxon>
        <taxon>Bacillati</taxon>
        <taxon>Bacillota</taxon>
        <taxon>Bacilli</taxon>
        <taxon>Bacillales</taxon>
        <taxon>Bacillaceae</taxon>
        <taxon>Lederbergia</taxon>
    </lineage>
</organism>
<gene>
    <name evidence="5" type="ORF">KHA93_10350</name>
</gene>
<evidence type="ECO:0000313" key="5">
    <source>
        <dbReference type="EMBL" id="MBS4200056.1"/>
    </source>
</evidence>
<dbReference type="Pfam" id="PF02311">
    <property type="entry name" value="AraC_binding"/>
    <property type="match status" value="1"/>
</dbReference>
<dbReference type="GO" id="GO:0043565">
    <property type="term" value="F:sequence-specific DNA binding"/>
    <property type="evidence" value="ECO:0007669"/>
    <property type="project" value="InterPro"/>
</dbReference>
<feature type="domain" description="HTH araC/xylS-type" evidence="4">
    <location>
        <begin position="176"/>
        <end position="274"/>
    </location>
</feature>
<dbReference type="InterPro" id="IPR018060">
    <property type="entry name" value="HTH_AraC"/>
</dbReference>
<protein>
    <submittedName>
        <fullName evidence="5">Helix-turn-helix domain-containing protein</fullName>
    </submittedName>
</protein>
<dbReference type="GO" id="GO:0003700">
    <property type="term" value="F:DNA-binding transcription factor activity"/>
    <property type="evidence" value="ECO:0007669"/>
    <property type="project" value="InterPro"/>
</dbReference>
<dbReference type="SUPFAM" id="SSF46689">
    <property type="entry name" value="Homeodomain-like"/>
    <property type="match status" value="2"/>
</dbReference>
<dbReference type="PROSITE" id="PS00041">
    <property type="entry name" value="HTH_ARAC_FAMILY_1"/>
    <property type="match status" value="1"/>
</dbReference>
<dbReference type="PANTHER" id="PTHR43280">
    <property type="entry name" value="ARAC-FAMILY TRANSCRIPTIONAL REGULATOR"/>
    <property type="match status" value="1"/>
</dbReference>
<name>A0A942TNM3_9BACI</name>
<dbReference type="Gene3D" id="2.60.120.280">
    <property type="entry name" value="Regulatory protein AraC"/>
    <property type="match status" value="1"/>
</dbReference>
<keyword evidence="2" id="KW-0238">DNA-binding</keyword>
<dbReference type="InterPro" id="IPR020449">
    <property type="entry name" value="Tscrpt_reg_AraC-type_HTH"/>
</dbReference>
<proteinExistence type="predicted"/>
<dbReference type="RefSeq" id="WP_213110674.1">
    <property type="nucleotide sequence ID" value="NZ_JAGYPJ010000001.1"/>
</dbReference>